<keyword evidence="2" id="KW-0813">Transport</keyword>
<feature type="domain" description="ABC transporter" evidence="8">
    <location>
        <begin position="257"/>
        <end position="501"/>
    </location>
</feature>
<evidence type="ECO:0000256" key="2">
    <source>
        <dbReference type="ARBA" id="ARBA00022448"/>
    </source>
</evidence>
<proteinExistence type="inferred from homology"/>
<dbReference type="PANTHER" id="PTHR43790">
    <property type="entry name" value="CARBOHYDRATE TRANSPORT ATP-BINDING PROTEIN MG119-RELATED"/>
    <property type="match status" value="1"/>
</dbReference>
<dbReference type="InterPro" id="IPR017871">
    <property type="entry name" value="ABC_transporter-like_CS"/>
</dbReference>
<name>A0ABF7QZG1_RHILW</name>
<dbReference type="InterPro" id="IPR050107">
    <property type="entry name" value="ABC_carbohydrate_import_ATPase"/>
</dbReference>
<dbReference type="Gene3D" id="3.40.50.300">
    <property type="entry name" value="P-loop containing nucleotide triphosphate hydrolases"/>
    <property type="match status" value="2"/>
</dbReference>
<dbReference type="InterPro" id="IPR003593">
    <property type="entry name" value="AAA+_ATPase"/>
</dbReference>
<dbReference type="AlphaFoldDB" id="A0ABF7QZG1"/>
<keyword evidence="9" id="KW-0614">Plasmid</keyword>
<dbReference type="GO" id="GO:0005524">
    <property type="term" value="F:ATP binding"/>
    <property type="evidence" value="ECO:0007669"/>
    <property type="project" value="UniProtKB-KW"/>
</dbReference>
<dbReference type="InterPro" id="IPR027417">
    <property type="entry name" value="P-loop_NTPase"/>
</dbReference>
<evidence type="ECO:0000256" key="3">
    <source>
        <dbReference type="ARBA" id="ARBA00022597"/>
    </source>
</evidence>
<evidence type="ECO:0000256" key="7">
    <source>
        <dbReference type="ARBA" id="ARBA00023136"/>
    </source>
</evidence>
<organism evidence="9 10">
    <name type="scientific">Rhizobium leguminosarum bv. trifolii (strain WSM2304)</name>
    <dbReference type="NCBI Taxonomy" id="395492"/>
    <lineage>
        <taxon>Bacteria</taxon>
        <taxon>Pseudomonadati</taxon>
        <taxon>Pseudomonadota</taxon>
        <taxon>Alphaproteobacteria</taxon>
        <taxon>Hyphomicrobiales</taxon>
        <taxon>Rhizobiaceae</taxon>
        <taxon>Rhizobium/Agrobacterium group</taxon>
        <taxon>Rhizobium</taxon>
    </lineage>
</organism>
<keyword evidence="7" id="KW-0472">Membrane</keyword>
<sequence length="503" mass="54067">MSNFEIEAIDIRKTYGHLVANDGVTFRVGRGEVHALMGENGAGKSTLMSILYGIHQPDSGSVRLRGQATKLTTPSVAIANGIGMVHQHFKLFEPLTVWENVVFGSEPRKGGIIDARKAIEVVSSLGEQYGLNVDPRARVSQLPVGVRQRVEILKALYRGAQTLILDEPTAVLGPQERDGLFDVLRELRLDGRTIILVTHKINEVLDISERITVMRNGKVSGEMVTSAATADEIVSAMTGRSVRTVSRTKQAFGEVVLKVKGITVPSHGTKPLVDRVSFELRAGEIIGIAGVAGNGQTELIEAITGLRHDASGSIELAGADITGKPVRERREAGLTYIPEDRAATGTAIAASAQDNLLMGFHTRRDFSRHGLINSKAALHHAKALIARFGVKIASEETPVGTLSGGNLQKIVVAREIAKESLLLVAEQPTRGVDVGAIEYIHSRLLEESDRGRAILLVSSELSELFALSDRILVMYEGKAVAQIDRQEADEAILGSLMAGKVAA</sequence>
<keyword evidence="10" id="KW-1185">Reference proteome</keyword>
<protein>
    <submittedName>
        <fullName evidence="9">ABC transporter related</fullName>
    </submittedName>
</protein>
<dbReference type="PROSITE" id="PS00211">
    <property type="entry name" value="ABC_TRANSPORTER_1"/>
    <property type="match status" value="1"/>
</dbReference>
<gene>
    <name evidence="9" type="ordered locus">Rleg2_6253</name>
</gene>
<accession>A0ABF7QZG1</accession>
<evidence type="ECO:0000256" key="6">
    <source>
        <dbReference type="ARBA" id="ARBA00022840"/>
    </source>
</evidence>
<dbReference type="EMBL" id="CP001195">
    <property type="protein sequence ID" value="ACI59626.1"/>
    <property type="molecule type" value="Genomic_DNA"/>
</dbReference>
<geneLocation type="plasmid" evidence="9 10">
    <name>pRLG203</name>
</geneLocation>
<dbReference type="PROSITE" id="PS50893">
    <property type="entry name" value="ABC_TRANSPORTER_2"/>
    <property type="match status" value="2"/>
</dbReference>
<keyword evidence="6" id="KW-0067">ATP-binding</keyword>
<feature type="domain" description="ABC transporter" evidence="8">
    <location>
        <begin position="6"/>
        <end position="241"/>
    </location>
</feature>
<dbReference type="KEGG" id="rlt:Rleg2_6253"/>
<dbReference type="Pfam" id="PF00005">
    <property type="entry name" value="ABC_tran"/>
    <property type="match status" value="2"/>
</dbReference>
<evidence type="ECO:0000256" key="4">
    <source>
        <dbReference type="ARBA" id="ARBA00022737"/>
    </source>
</evidence>
<evidence type="ECO:0000256" key="1">
    <source>
        <dbReference type="ARBA" id="ARBA00005417"/>
    </source>
</evidence>
<dbReference type="RefSeq" id="WP_012559892.1">
    <property type="nucleotide sequence ID" value="NC_011370.1"/>
</dbReference>
<keyword evidence="4" id="KW-0677">Repeat</keyword>
<reference evidence="9 10" key="1">
    <citation type="journal article" date="2010" name="Stand. Genomic Sci.">
        <title>Complete genome sequence of Rhizobium leguminosarum bv trifolii strain WSM2304, an effective microsymbiont of the South American clover Trifolium polymorphum.</title>
        <authorList>
            <person name="Reeve W."/>
            <person name="O'Hara G."/>
            <person name="Chain P."/>
            <person name="Ardley J."/>
            <person name="Brau L."/>
            <person name="Nandesena K."/>
            <person name="Tiwari R."/>
            <person name="Malfatti S."/>
            <person name="Kiss H."/>
            <person name="Lapidus A."/>
            <person name="Copeland A."/>
            <person name="Nolan M."/>
            <person name="Land M."/>
            <person name="Ivanova N."/>
            <person name="Mavromatis K."/>
            <person name="Markowitz V."/>
            <person name="Kyrpides N."/>
            <person name="Melino V."/>
            <person name="Denton M."/>
            <person name="Yates R."/>
            <person name="Howieson J."/>
        </authorList>
    </citation>
    <scope>NUCLEOTIDE SEQUENCE [LARGE SCALE GENOMIC DNA]</scope>
    <source>
        <strain evidence="9 10">WSM2304</strain>
    </source>
</reference>
<dbReference type="PANTHER" id="PTHR43790:SF9">
    <property type="entry name" value="GALACTOFURANOSE TRANSPORTER ATP-BINDING PROTEIN YTFR"/>
    <property type="match status" value="1"/>
</dbReference>
<evidence type="ECO:0000313" key="9">
    <source>
        <dbReference type="EMBL" id="ACI59626.1"/>
    </source>
</evidence>
<dbReference type="Proteomes" id="UP000008330">
    <property type="component" value="Plasmid pRLG203"/>
</dbReference>
<dbReference type="CDD" id="cd03215">
    <property type="entry name" value="ABC_Carb_Monos_II"/>
    <property type="match status" value="1"/>
</dbReference>
<dbReference type="SUPFAM" id="SSF52540">
    <property type="entry name" value="P-loop containing nucleoside triphosphate hydrolases"/>
    <property type="match status" value="2"/>
</dbReference>
<evidence type="ECO:0000256" key="5">
    <source>
        <dbReference type="ARBA" id="ARBA00022741"/>
    </source>
</evidence>
<keyword evidence="3" id="KW-0762">Sugar transport</keyword>
<comment type="similarity">
    <text evidence="1">Belongs to the ABC transporter superfamily.</text>
</comment>
<dbReference type="SMART" id="SM00382">
    <property type="entry name" value="AAA"/>
    <property type="match status" value="2"/>
</dbReference>
<keyword evidence="5" id="KW-0547">Nucleotide-binding</keyword>
<evidence type="ECO:0000259" key="8">
    <source>
        <dbReference type="PROSITE" id="PS50893"/>
    </source>
</evidence>
<dbReference type="CDD" id="cd03216">
    <property type="entry name" value="ABC_Carb_Monos_I"/>
    <property type="match status" value="1"/>
</dbReference>
<evidence type="ECO:0000313" key="10">
    <source>
        <dbReference type="Proteomes" id="UP000008330"/>
    </source>
</evidence>
<dbReference type="InterPro" id="IPR003439">
    <property type="entry name" value="ABC_transporter-like_ATP-bd"/>
</dbReference>